<sequence>MGALRQVLETETDAPPRRTAILAMVLSAERPGHPRGRAKIQESNIGEQP</sequence>
<keyword evidence="3" id="KW-1185">Reference proteome</keyword>
<reference evidence="2 3" key="1">
    <citation type="submission" date="2021-03" db="EMBL/GenBank/DDBJ databases">
        <title>Sequencing the genomes of 1000 actinobacteria strains.</title>
        <authorList>
            <person name="Klenk H.-P."/>
        </authorList>
    </citation>
    <scope>NUCLEOTIDE SEQUENCE [LARGE SCALE GENOMIC DNA]</scope>
    <source>
        <strain evidence="2 3">DSM 15797</strain>
    </source>
</reference>
<accession>A0ABS4XJR8</accession>
<evidence type="ECO:0000256" key="1">
    <source>
        <dbReference type="SAM" id="MobiDB-lite"/>
    </source>
</evidence>
<protein>
    <submittedName>
        <fullName evidence="2">Uncharacterized protein</fullName>
    </submittedName>
</protein>
<dbReference type="Proteomes" id="UP001296993">
    <property type="component" value="Unassembled WGS sequence"/>
</dbReference>
<evidence type="ECO:0000313" key="2">
    <source>
        <dbReference type="EMBL" id="MBP2388668.1"/>
    </source>
</evidence>
<name>A0ABS4XJR8_9MICC</name>
<proteinExistence type="predicted"/>
<dbReference type="EMBL" id="JAGIOF010000004">
    <property type="protein sequence ID" value="MBP2388668.1"/>
    <property type="molecule type" value="Genomic_DNA"/>
</dbReference>
<comment type="caution">
    <text evidence="2">The sequence shown here is derived from an EMBL/GenBank/DDBJ whole genome shotgun (WGS) entry which is preliminary data.</text>
</comment>
<gene>
    <name evidence="2" type="ORF">JOF47_004241</name>
</gene>
<evidence type="ECO:0000313" key="3">
    <source>
        <dbReference type="Proteomes" id="UP001296993"/>
    </source>
</evidence>
<feature type="region of interest" description="Disordered" evidence="1">
    <location>
        <begin position="29"/>
        <end position="49"/>
    </location>
</feature>
<organism evidence="2 3">
    <name type="scientific">Paeniglutamicibacter kerguelensis</name>
    <dbReference type="NCBI Taxonomy" id="254788"/>
    <lineage>
        <taxon>Bacteria</taxon>
        <taxon>Bacillati</taxon>
        <taxon>Actinomycetota</taxon>
        <taxon>Actinomycetes</taxon>
        <taxon>Micrococcales</taxon>
        <taxon>Micrococcaceae</taxon>
        <taxon>Paeniglutamicibacter</taxon>
    </lineage>
</organism>